<dbReference type="Proteomes" id="UP001500973">
    <property type="component" value="Unassembled WGS sequence"/>
</dbReference>
<evidence type="ECO:0000313" key="2">
    <source>
        <dbReference type="Proteomes" id="UP001500973"/>
    </source>
</evidence>
<accession>A0ABN1Z4J3</accession>
<organism evidence="1 2">
    <name type="scientific">Streptomyces thermospinosisporus</name>
    <dbReference type="NCBI Taxonomy" id="161482"/>
    <lineage>
        <taxon>Bacteria</taxon>
        <taxon>Bacillati</taxon>
        <taxon>Actinomycetota</taxon>
        <taxon>Actinomycetes</taxon>
        <taxon>Kitasatosporales</taxon>
        <taxon>Streptomycetaceae</taxon>
        <taxon>Streptomyces</taxon>
    </lineage>
</organism>
<protein>
    <submittedName>
        <fullName evidence="1">Uncharacterized protein</fullName>
    </submittedName>
</protein>
<gene>
    <name evidence="1" type="ORF">GCM10009601_46030</name>
</gene>
<sequence>MIAKAAVPKPVHRMPQRLSQNRIRSGLRAVLGSLPVRITVTTPVRNVRPEADAHQRWVPGSAPVQRVGWGHAGMYAVGLPELAGAVGLLVPVPQSAAAAGRSALTVCGPPAAR</sequence>
<comment type="caution">
    <text evidence="1">The sequence shown here is derived from an EMBL/GenBank/DDBJ whole genome shotgun (WGS) entry which is preliminary data.</text>
</comment>
<proteinExistence type="predicted"/>
<reference evidence="2" key="1">
    <citation type="journal article" date="2019" name="Int. J. Syst. Evol. Microbiol.">
        <title>The Global Catalogue of Microorganisms (GCM) 10K type strain sequencing project: providing services to taxonomists for standard genome sequencing and annotation.</title>
        <authorList>
            <consortium name="The Broad Institute Genomics Platform"/>
            <consortium name="The Broad Institute Genome Sequencing Center for Infectious Disease"/>
            <person name="Wu L."/>
            <person name="Ma J."/>
        </authorList>
    </citation>
    <scope>NUCLEOTIDE SEQUENCE [LARGE SCALE GENOMIC DNA]</scope>
    <source>
        <strain evidence="2">JCM 11756</strain>
    </source>
</reference>
<keyword evidence="2" id="KW-1185">Reference proteome</keyword>
<dbReference type="EMBL" id="BAAAIZ010000071">
    <property type="protein sequence ID" value="GAA1429833.1"/>
    <property type="molecule type" value="Genomic_DNA"/>
</dbReference>
<name>A0ABN1Z4J3_9ACTN</name>
<evidence type="ECO:0000313" key="1">
    <source>
        <dbReference type="EMBL" id="GAA1429833.1"/>
    </source>
</evidence>